<comment type="function">
    <text evidence="1 12">Catalyzes the condensation of (S)-aspartate-beta-semialdehyde [(S)-ASA] and pyruvate to 4-hydroxy-tetrahydrodipicolinate (HTPA).</text>
</comment>
<evidence type="ECO:0000256" key="15">
    <source>
        <dbReference type="PIRSR" id="PIRSR001365-2"/>
    </source>
</evidence>
<organism evidence="16">
    <name type="scientific">uncultured Solirubrobacterales bacterium</name>
    <dbReference type="NCBI Taxonomy" id="768556"/>
    <lineage>
        <taxon>Bacteria</taxon>
        <taxon>Bacillati</taxon>
        <taxon>Actinomycetota</taxon>
        <taxon>Thermoleophilia</taxon>
        <taxon>Solirubrobacterales</taxon>
        <taxon>environmental samples</taxon>
    </lineage>
</organism>
<evidence type="ECO:0000256" key="13">
    <source>
        <dbReference type="PIRNR" id="PIRNR001365"/>
    </source>
</evidence>
<dbReference type="PIRSF" id="PIRSF001365">
    <property type="entry name" value="DHDPS"/>
    <property type="match status" value="1"/>
</dbReference>
<dbReference type="PRINTS" id="PR00146">
    <property type="entry name" value="DHPICSNTHASE"/>
</dbReference>
<keyword evidence="9 12" id="KW-0456">Lyase</keyword>
<evidence type="ECO:0000256" key="8">
    <source>
        <dbReference type="ARBA" id="ARBA00023154"/>
    </source>
</evidence>
<dbReference type="SUPFAM" id="SSF51569">
    <property type="entry name" value="Aldolase"/>
    <property type="match status" value="1"/>
</dbReference>
<dbReference type="InterPro" id="IPR002220">
    <property type="entry name" value="DapA-like"/>
</dbReference>
<evidence type="ECO:0000256" key="11">
    <source>
        <dbReference type="ARBA" id="ARBA00047836"/>
    </source>
</evidence>
<evidence type="ECO:0000256" key="4">
    <source>
        <dbReference type="ARBA" id="ARBA00012086"/>
    </source>
</evidence>
<dbReference type="PROSITE" id="PS00665">
    <property type="entry name" value="DHDPS_1"/>
    <property type="match status" value="1"/>
</dbReference>
<dbReference type="CDD" id="cd00950">
    <property type="entry name" value="DHDPS"/>
    <property type="match status" value="1"/>
</dbReference>
<dbReference type="InterPro" id="IPR005263">
    <property type="entry name" value="DapA"/>
</dbReference>
<evidence type="ECO:0000256" key="5">
    <source>
        <dbReference type="ARBA" id="ARBA00022490"/>
    </source>
</evidence>
<dbReference type="NCBIfam" id="TIGR00674">
    <property type="entry name" value="dapA"/>
    <property type="match status" value="1"/>
</dbReference>
<comment type="pathway">
    <text evidence="2 12">Amino-acid biosynthesis; L-lysine biosynthesis via DAP pathway; (S)-tetrahydrodipicolinate from L-aspartate: step 3/4.</text>
</comment>
<evidence type="ECO:0000256" key="10">
    <source>
        <dbReference type="ARBA" id="ARBA00023270"/>
    </source>
</evidence>
<dbReference type="AlphaFoldDB" id="A0A6J4SQZ9"/>
<gene>
    <name evidence="12" type="primary">dapA</name>
    <name evidence="16" type="ORF">AVDCRST_MAG45-1427</name>
</gene>
<reference evidence="16" key="1">
    <citation type="submission" date="2020-02" db="EMBL/GenBank/DDBJ databases">
        <authorList>
            <person name="Meier V. D."/>
        </authorList>
    </citation>
    <scope>NUCLEOTIDE SEQUENCE</scope>
    <source>
        <strain evidence="16">AVDCRST_MAG45</strain>
    </source>
</reference>
<feature type="active site" description="Proton donor/acceptor" evidence="12 14">
    <location>
        <position position="134"/>
    </location>
</feature>
<keyword evidence="6 12" id="KW-0028">Amino-acid biosynthesis</keyword>
<dbReference type="PROSITE" id="PS00666">
    <property type="entry name" value="DHDPS_2"/>
    <property type="match status" value="1"/>
</dbReference>
<dbReference type="GO" id="GO:0005829">
    <property type="term" value="C:cytosol"/>
    <property type="evidence" value="ECO:0007669"/>
    <property type="project" value="TreeGrafter"/>
</dbReference>
<feature type="site" description="Part of a proton relay during catalysis" evidence="12">
    <location>
        <position position="108"/>
    </location>
</feature>
<keyword evidence="8 12" id="KW-0457">Lysine biosynthesis</keyword>
<comment type="similarity">
    <text evidence="3 12 13">Belongs to the DapA family.</text>
</comment>
<comment type="subcellular location">
    <subcellularLocation>
        <location evidence="12">Cytoplasm</location>
    </subcellularLocation>
</comment>
<evidence type="ECO:0000256" key="6">
    <source>
        <dbReference type="ARBA" id="ARBA00022605"/>
    </source>
</evidence>
<feature type="binding site" evidence="12 15">
    <location>
        <position position="197"/>
    </location>
    <ligand>
        <name>pyruvate</name>
        <dbReference type="ChEBI" id="CHEBI:15361"/>
    </ligand>
</feature>
<dbReference type="PANTHER" id="PTHR12128">
    <property type="entry name" value="DIHYDRODIPICOLINATE SYNTHASE"/>
    <property type="match status" value="1"/>
</dbReference>
<keyword evidence="10 12" id="KW-0704">Schiff base</keyword>
<protein>
    <recommendedName>
        <fullName evidence="4 12">4-hydroxy-tetrahydrodipicolinate synthase</fullName>
        <shortName evidence="12">HTPA synthase</shortName>
        <ecNumber evidence="4 12">4.3.3.7</ecNumber>
    </recommendedName>
</protein>
<accession>A0A6J4SQZ9</accession>
<evidence type="ECO:0000256" key="1">
    <source>
        <dbReference type="ARBA" id="ARBA00003294"/>
    </source>
</evidence>
<evidence type="ECO:0000256" key="7">
    <source>
        <dbReference type="ARBA" id="ARBA00022915"/>
    </source>
</evidence>
<comment type="caution">
    <text evidence="12">Was originally thought to be a dihydrodipicolinate synthase (DHDPS), catalyzing the condensation of (S)-aspartate-beta-semialdehyde [(S)-ASA] and pyruvate to dihydrodipicolinate (DHDP). However, it was shown in E.coli that the product of the enzymatic reaction is not dihydrodipicolinate but in fact (4S)-4-hydroxy-2,3,4,5-tetrahydro-(2S)-dipicolinic acid (HTPA), and that the consecutive dehydration reaction leading to DHDP is not spontaneous but catalyzed by DapB.</text>
</comment>
<keyword evidence="5 12" id="KW-0963">Cytoplasm</keyword>
<dbReference type="GO" id="GO:0008840">
    <property type="term" value="F:4-hydroxy-tetrahydrodipicolinate synthase activity"/>
    <property type="evidence" value="ECO:0007669"/>
    <property type="project" value="UniProtKB-UniRule"/>
</dbReference>
<dbReference type="GO" id="GO:0009089">
    <property type="term" value="P:lysine biosynthetic process via diaminopimelate"/>
    <property type="evidence" value="ECO:0007669"/>
    <property type="project" value="UniProtKB-UniRule"/>
</dbReference>
<sequence>MDLGGILTAMVTPFDEQGRVAEDEAVGLMRHLVDHGSDGLVLAGTTGESPTLDDEEKLRLWTLAVEELGGRATVIAGSGSNDTAHSVRLTERASAVGVDAVLVVTPYYNKPNRRGLLAHFRAVAGATDLPVIVYNIPSRSVIDLPNDLLRELAEIPNVQAVKQARSDDLDPIEGMDLLAGNDEMLAEVLEMGGTGGILVASHLVGEEMRRMIDEPDRRGEIADSIEQVVRALNTVAPAPATVKAALDLLGHHMGSPRLPLVPASDDEVGSIRAALETHGLLSRV</sequence>
<evidence type="ECO:0000256" key="9">
    <source>
        <dbReference type="ARBA" id="ARBA00023239"/>
    </source>
</evidence>
<dbReference type="Pfam" id="PF00701">
    <property type="entry name" value="DHDPS"/>
    <property type="match status" value="1"/>
</dbReference>
<dbReference type="Gene3D" id="3.20.20.70">
    <property type="entry name" value="Aldolase class I"/>
    <property type="match status" value="1"/>
</dbReference>
<comment type="subunit">
    <text evidence="12">Homotetramer; dimer of dimers.</text>
</comment>
<evidence type="ECO:0000256" key="3">
    <source>
        <dbReference type="ARBA" id="ARBA00007592"/>
    </source>
</evidence>
<dbReference type="EMBL" id="CADCVU010000120">
    <property type="protein sequence ID" value="CAA9502944.1"/>
    <property type="molecule type" value="Genomic_DNA"/>
</dbReference>
<feature type="site" description="Part of a proton relay during catalysis" evidence="12">
    <location>
        <position position="45"/>
    </location>
</feature>
<feature type="binding site" evidence="12 15">
    <location>
        <position position="46"/>
    </location>
    <ligand>
        <name>pyruvate</name>
        <dbReference type="ChEBI" id="CHEBI:15361"/>
    </ligand>
</feature>
<dbReference type="HAMAP" id="MF_00418">
    <property type="entry name" value="DapA"/>
    <property type="match status" value="1"/>
</dbReference>
<name>A0A6J4SQZ9_9ACTN</name>
<dbReference type="InterPro" id="IPR013785">
    <property type="entry name" value="Aldolase_TIM"/>
</dbReference>
<feature type="active site" description="Schiff-base intermediate with substrate" evidence="12 14">
    <location>
        <position position="162"/>
    </location>
</feature>
<dbReference type="InterPro" id="IPR020625">
    <property type="entry name" value="Schiff_base-form_aldolases_AS"/>
</dbReference>
<proteinExistence type="inferred from homology"/>
<evidence type="ECO:0000256" key="14">
    <source>
        <dbReference type="PIRSR" id="PIRSR001365-1"/>
    </source>
</evidence>
<dbReference type="PANTHER" id="PTHR12128:SF66">
    <property type="entry name" value="4-HYDROXY-2-OXOGLUTARATE ALDOLASE, MITOCHONDRIAL"/>
    <property type="match status" value="1"/>
</dbReference>
<comment type="catalytic activity">
    <reaction evidence="11 12">
        <text>L-aspartate 4-semialdehyde + pyruvate = (2S,4S)-4-hydroxy-2,3,4,5-tetrahydrodipicolinate + H2O + H(+)</text>
        <dbReference type="Rhea" id="RHEA:34171"/>
        <dbReference type="ChEBI" id="CHEBI:15361"/>
        <dbReference type="ChEBI" id="CHEBI:15377"/>
        <dbReference type="ChEBI" id="CHEBI:15378"/>
        <dbReference type="ChEBI" id="CHEBI:67139"/>
        <dbReference type="ChEBI" id="CHEBI:537519"/>
        <dbReference type="EC" id="4.3.3.7"/>
    </reaction>
</comment>
<keyword evidence="7 12" id="KW-0220">Diaminopimelate biosynthesis</keyword>
<dbReference type="EC" id="4.3.3.7" evidence="4 12"/>
<dbReference type="SMART" id="SM01130">
    <property type="entry name" value="DHDPS"/>
    <property type="match status" value="1"/>
</dbReference>
<dbReference type="InterPro" id="IPR020624">
    <property type="entry name" value="Schiff_base-form_aldolases_CS"/>
</dbReference>
<evidence type="ECO:0000313" key="16">
    <source>
        <dbReference type="EMBL" id="CAA9502944.1"/>
    </source>
</evidence>
<dbReference type="UniPathway" id="UPA00034">
    <property type="reaction ID" value="UER00017"/>
</dbReference>
<evidence type="ECO:0000256" key="2">
    <source>
        <dbReference type="ARBA" id="ARBA00005120"/>
    </source>
</evidence>
<dbReference type="GO" id="GO:0019877">
    <property type="term" value="P:diaminopimelate biosynthetic process"/>
    <property type="evidence" value="ECO:0007669"/>
    <property type="project" value="UniProtKB-UniRule"/>
</dbReference>
<evidence type="ECO:0000256" key="12">
    <source>
        <dbReference type="HAMAP-Rule" id="MF_00418"/>
    </source>
</evidence>